<reference evidence="1" key="1">
    <citation type="submission" date="2022-05" db="EMBL/GenBank/DDBJ databases">
        <title>The Musa troglodytarum L. genome provides insights into the mechanism of non-climacteric behaviour and enrichment of carotenoids.</title>
        <authorList>
            <person name="Wang J."/>
        </authorList>
    </citation>
    <scope>NUCLEOTIDE SEQUENCE</scope>
    <source>
        <tissue evidence="1">Leaf</tissue>
    </source>
</reference>
<evidence type="ECO:0000313" key="1">
    <source>
        <dbReference type="EMBL" id="URD97335.1"/>
    </source>
</evidence>
<organism evidence="1 2">
    <name type="scientific">Musa troglodytarum</name>
    <name type="common">fe'i banana</name>
    <dbReference type="NCBI Taxonomy" id="320322"/>
    <lineage>
        <taxon>Eukaryota</taxon>
        <taxon>Viridiplantae</taxon>
        <taxon>Streptophyta</taxon>
        <taxon>Embryophyta</taxon>
        <taxon>Tracheophyta</taxon>
        <taxon>Spermatophyta</taxon>
        <taxon>Magnoliopsida</taxon>
        <taxon>Liliopsida</taxon>
        <taxon>Zingiberales</taxon>
        <taxon>Musaceae</taxon>
        <taxon>Musa</taxon>
    </lineage>
</organism>
<evidence type="ECO:0000313" key="2">
    <source>
        <dbReference type="Proteomes" id="UP001055439"/>
    </source>
</evidence>
<gene>
    <name evidence="1" type="ORF">MUK42_36849</name>
</gene>
<dbReference type="AlphaFoldDB" id="A0A9E7JXI9"/>
<keyword evidence="2" id="KW-1185">Reference proteome</keyword>
<dbReference type="Proteomes" id="UP001055439">
    <property type="component" value="Chromosome 4"/>
</dbReference>
<name>A0A9E7JXI9_9LILI</name>
<dbReference type="EMBL" id="CP097506">
    <property type="protein sequence ID" value="URD97335.1"/>
    <property type="molecule type" value="Genomic_DNA"/>
</dbReference>
<accession>A0A9E7JXI9</accession>
<sequence length="128" mass="14354">MGERGGVDRNTCHVQTRVGATIQKETKLVRINQTRIRSNRVNREPRSISDIWQRRTESETKAAGKRSCNARSEVAIDRIAGCSKVDTTNTGIDTDEERSMSNLPLTKTSAFQVNVVDKVGSCRVFMRL</sequence>
<proteinExistence type="predicted"/>
<protein>
    <submittedName>
        <fullName evidence="1">Uncharacterized protein</fullName>
    </submittedName>
</protein>